<evidence type="ECO:0000256" key="1">
    <source>
        <dbReference type="SAM" id="MobiDB-lite"/>
    </source>
</evidence>
<evidence type="ECO:0000313" key="3">
    <source>
        <dbReference type="Proteomes" id="UP000006280"/>
    </source>
</evidence>
<dbReference type="KEGG" id="vg:13826878"/>
<dbReference type="GeneID" id="13826878"/>
<proteinExistence type="predicted"/>
<dbReference type="EMBL" id="JX195166">
    <property type="protein sequence ID" value="AFQ22166.1"/>
    <property type="molecule type" value="Genomic_DNA"/>
</dbReference>
<name>J9QPP6_9CAUD</name>
<organism evidence="2 3">
    <name type="scientific">Pectobacterium phage My1</name>
    <dbReference type="NCBI Taxonomy" id="1204539"/>
    <lineage>
        <taxon>Viruses</taxon>
        <taxon>Duplodnaviria</taxon>
        <taxon>Heunggongvirae</taxon>
        <taxon>Uroviricota</taxon>
        <taxon>Caudoviricetes</taxon>
        <taxon>Demerecviridae</taxon>
        <taxon>Mccorquodalevirinae</taxon>
        <taxon>Myunavirus</taxon>
        <taxon>Myunavirus My1</taxon>
    </lineage>
</organism>
<evidence type="ECO:0000313" key="2">
    <source>
        <dbReference type="EMBL" id="AFQ22166.1"/>
    </source>
</evidence>
<dbReference type="RefSeq" id="YP_006906259.1">
    <property type="nucleotide sequence ID" value="NC_018837.1"/>
</dbReference>
<accession>J9QPP6</accession>
<feature type="region of interest" description="Disordered" evidence="1">
    <location>
        <begin position="1"/>
        <end position="20"/>
    </location>
</feature>
<protein>
    <submittedName>
        <fullName evidence="2">Uncharacterized protein</fullName>
    </submittedName>
</protein>
<dbReference type="Proteomes" id="UP000006280">
    <property type="component" value="Segment"/>
</dbReference>
<reference evidence="2 3" key="1">
    <citation type="journal article" date="2012" name="J. Virol.">
        <title>Complete Genome Sequence of Pectobacterium carotovorum subsp. carotovorum Bacteriophage My1.</title>
        <authorList>
            <person name="Lee D.H."/>
            <person name="Lee J.H."/>
            <person name="Shin H."/>
            <person name="Ji S."/>
            <person name="Roh E."/>
            <person name="Jung K."/>
            <person name="Ryu S."/>
            <person name="Choi J."/>
            <person name="Heu S."/>
        </authorList>
    </citation>
    <scope>NUCLEOTIDE SEQUENCE [LARGE SCALE GENOMIC DNA]</scope>
</reference>
<gene>
    <name evidence="2" type="ORF">My1_007</name>
</gene>
<keyword evidence="3" id="KW-1185">Reference proteome</keyword>
<sequence>MPIVNLIPRKNPDNTVTNENHGINPAMEALMINGASIEGEWQDGGVKFYGHSATDKKGSPRNFMYSAMDIRETYSDEDEI</sequence>